<dbReference type="GeneID" id="92092053"/>
<reference evidence="1 2" key="1">
    <citation type="submission" date="2023-01" db="EMBL/GenBank/DDBJ databases">
        <title>Analysis of 21 Apiospora genomes using comparative genomics revels a genus with tremendous synthesis potential of carbohydrate active enzymes and secondary metabolites.</title>
        <authorList>
            <person name="Sorensen T."/>
        </authorList>
    </citation>
    <scope>NUCLEOTIDE SEQUENCE [LARGE SCALE GENOMIC DNA]</scope>
    <source>
        <strain evidence="1 2">CBS 135458</strain>
    </source>
</reference>
<accession>A0ABR1V1A9</accession>
<keyword evidence="2" id="KW-1185">Reference proteome</keyword>
<dbReference type="Proteomes" id="UP001480595">
    <property type="component" value="Unassembled WGS sequence"/>
</dbReference>
<sequence length="138" mass="15300">MSVDVNRTKLNTDIWDDSFVHPGTDDAAKILAICGPGSRPRQISPPSGHTWTMSMTIMLRKYSQDSTFMPAHGKRMHPSDLRQAFKVLSSPGGYGTAFLMTNIGSRVAKPHDSDNAACANYRNYIVYIKRAVDPEEVL</sequence>
<evidence type="ECO:0000313" key="2">
    <source>
        <dbReference type="Proteomes" id="UP001480595"/>
    </source>
</evidence>
<comment type="caution">
    <text evidence="1">The sequence shown here is derived from an EMBL/GenBank/DDBJ whole genome shotgun (WGS) entry which is preliminary data.</text>
</comment>
<dbReference type="RefSeq" id="XP_066715932.1">
    <property type="nucleotide sequence ID" value="XM_066858990.1"/>
</dbReference>
<proteinExistence type="predicted"/>
<protein>
    <submittedName>
        <fullName evidence="1">Uncharacterized protein</fullName>
    </submittedName>
</protein>
<evidence type="ECO:0000313" key="1">
    <source>
        <dbReference type="EMBL" id="KAK8064943.1"/>
    </source>
</evidence>
<organism evidence="1 2">
    <name type="scientific">Apiospora phragmitis</name>
    <dbReference type="NCBI Taxonomy" id="2905665"/>
    <lineage>
        <taxon>Eukaryota</taxon>
        <taxon>Fungi</taxon>
        <taxon>Dikarya</taxon>
        <taxon>Ascomycota</taxon>
        <taxon>Pezizomycotina</taxon>
        <taxon>Sordariomycetes</taxon>
        <taxon>Xylariomycetidae</taxon>
        <taxon>Amphisphaeriales</taxon>
        <taxon>Apiosporaceae</taxon>
        <taxon>Apiospora</taxon>
    </lineage>
</organism>
<dbReference type="EMBL" id="JAQQWL010000007">
    <property type="protein sequence ID" value="KAK8064943.1"/>
    <property type="molecule type" value="Genomic_DNA"/>
</dbReference>
<name>A0ABR1V1A9_9PEZI</name>
<gene>
    <name evidence="1" type="ORF">PG994_007581</name>
</gene>